<gene>
    <name evidence="2" type="ORF">TWF696_005604</name>
</gene>
<evidence type="ECO:0000313" key="2">
    <source>
        <dbReference type="EMBL" id="KAK6353642.1"/>
    </source>
</evidence>
<feature type="compositionally biased region" description="Polar residues" evidence="1">
    <location>
        <begin position="1"/>
        <end position="13"/>
    </location>
</feature>
<evidence type="ECO:0000313" key="3">
    <source>
        <dbReference type="Proteomes" id="UP001375240"/>
    </source>
</evidence>
<sequence>MRQHPSRTSSSRPKGSIRALYNRRRGPLSEPTALPSQVLPQYPQTPQQAYLDQADHMQAPQVLSYRYNMDATVTPESLRMAQQQQEFAASLSASQGQGLAEPSTFRKRPWEAQIPPFEVTRALLSDLAERALKKGYRQPMNFHESNEERNAVDRWNRQIQIRRYTFPGMFAPADLDDPVQCVTNNEGIFKFELWDQAWKTIKHEYLKEALLPDLRDVMLHEEMSKYLLSTLRSEIISLEDEKKRLNVYTGLQIQMLESGIQEREAWVIEVVDCMAHLKTFQRIYDELPDDAMLGKKWFNNFKD</sequence>
<organism evidence="2 3">
    <name type="scientific">Orbilia brochopaga</name>
    <dbReference type="NCBI Taxonomy" id="3140254"/>
    <lineage>
        <taxon>Eukaryota</taxon>
        <taxon>Fungi</taxon>
        <taxon>Dikarya</taxon>
        <taxon>Ascomycota</taxon>
        <taxon>Pezizomycotina</taxon>
        <taxon>Orbiliomycetes</taxon>
        <taxon>Orbiliales</taxon>
        <taxon>Orbiliaceae</taxon>
        <taxon>Orbilia</taxon>
    </lineage>
</organism>
<protein>
    <submittedName>
        <fullName evidence="2">Uncharacterized protein</fullName>
    </submittedName>
</protein>
<dbReference type="EMBL" id="JAVHNQ010000003">
    <property type="protein sequence ID" value="KAK6353642.1"/>
    <property type="molecule type" value="Genomic_DNA"/>
</dbReference>
<evidence type="ECO:0000256" key="1">
    <source>
        <dbReference type="SAM" id="MobiDB-lite"/>
    </source>
</evidence>
<feature type="region of interest" description="Disordered" evidence="1">
    <location>
        <begin position="1"/>
        <end position="36"/>
    </location>
</feature>
<dbReference type="Proteomes" id="UP001375240">
    <property type="component" value="Unassembled WGS sequence"/>
</dbReference>
<keyword evidence="3" id="KW-1185">Reference proteome</keyword>
<proteinExistence type="predicted"/>
<reference evidence="2 3" key="1">
    <citation type="submission" date="2019-10" db="EMBL/GenBank/DDBJ databases">
        <authorList>
            <person name="Palmer J.M."/>
        </authorList>
    </citation>
    <scope>NUCLEOTIDE SEQUENCE [LARGE SCALE GENOMIC DNA]</scope>
    <source>
        <strain evidence="2 3">TWF696</strain>
    </source>
</reference>
<comment type="caution">
    <text evidence="2">The sequence shown here is derived from an EMBL/GenBank/DDBJ whole genome shotgun (WGS) entry which is preliminary data.</text>
</comment>
<dbReference type="AlphaFoldDB" id="A0AAV9V3Y6"/>
<name>A0AAV9V3Y6_9PEZI</name>
<accession>A0AAV9V3Y6</accession>